<dbReference type="Proteomes" id="UP001500956">
    <property type="component" value="Unassembled WGS sequence"/>
</dbReference>
<comment type="caution">
    <text evidence="2">The sequence shown here is derived from an EMBL/GenBank/DDBJ whole genome shotgun (WGS) entry which is preliminary data.</text>
</comment>
<dbReference type="EMBL" id="BAABID010000008">
    <property type="protein sequence ID" value="GAA4727487.1"/>
    <property type="molecule type" value="Genomic_DNA"/>
</dbReference>
<evidence type="ECO:0008006" key="4">
    <source>
        <dbReference type="Google" id="ProtNLM"/>
    </source>
</evidence>
<dbReference type="InterPro" id="IPR011335">
    <property type="entry name" value="Restrct_endonuc-II-like"/>
</dbReference>
<keyword evidence="3" id="KW-1185">Reference proteome</keyword>
<organism evidence="2 3">
    <name type="scientific">Isoptericola chiayiensis</name>
    <dbReference type="NCBI Taxonomy" id="579446"/>
    <lineage>
        <taxon>Bacteria</taxon>
        <taxon>Bacillati</taxon>
        <taxon>Actinomycetota</taxon>
        <taxon>Actinomycetes</taxon>
        <taxon>Micrococcales</taxon>
        <taxon>Promicromonosporaceae</taxon>
        <taxon>Isoptericola</taxon>
    </lineage>
</organism>
<feature type="region of interest" description="Disordered" evidence="1">
    <location>
        <begin position="1"/>
        <end position="68"/>
    </location>
</feature>
<sequence length="337" mass="37149">MSISAPPGRPGGGRPPRRSLPTVYRASRARENETRRRRRRGELVRARPGVYAAPADGEAGSPARRTESEHLTQLAAALAGLRTPVWASHTSAALLWGCWTYRVGTTAHLTQLDPPDVRRPTGGVSRHWTDLPVRDRTTIDGVPATTLERTAVDCARLLPAESAVVVADSALRLGADRALVARIVAESVGKRGIRSARRVLAVADGRVESPGESRLRWILADEGLDAPQAAVHVDTWAGRRWVDLGWPDLKVGFEFDGEVKYTGLTPSQAGRVLSEEKRRHDALREAGWTVLRISWSDLADREMLLERVRRVLALAGHHPPRYRPVVDVPVRRARSVR</sequence>
<reference evidence="3" key="1">
    <citation type="journal article" date="2019" name="Int. J. Syst. Evol. Microbiol.">
        <title>The Global Catalogue of Microorganisms (GCM) 10K type strain sequencing project: providing services to taxonomists for standard genome sequencing and annotation.</title>
        <authorList>
            <consortium name="The Broad Institute Genomics Platform"/>
            <consortium name="The Broad Institute Genome Sequencing Center for Infectious Disease"/>
            <person name="Wu L."/>
            <person name="Ma J."/>
        </authorList>
    </citation>
    <scope>NUCLEOTIDE SEQUENCE [LARGE SCALE GENOMIC DNA]</scope>
    <source>
        <strain evidence="3">JCM 18063</strain>
    </source>
</reference>
<evidence type="ECO:0000313" key="3">
    <source>
        <dbReference type="Proteomes" id="UP001500956"/>
    </source>
</evidence>
<gene>
    <name evidence="2" type="ORF">GCM10023216_18170</name>
</gene>
<protein>
    <recommendedName>
        <fullName evidence="4">DUF559 domain-containing protein</fullName>
    </recommendedName>
</protein>
<dbReference type="Gene3D" id="3.40.960.10">
    <property type="entry name" value="VSR Endonuclease"/>
    <property type="match status" value="1"/>
</dbReference>
<dbReference type="SUPFAM" id="SSF52980">
    <property type="entry name" value="Restriction endonuclease-like"/>
    <property type="match status" value="1"/>
</dbReference>
<evidence type="ECO:0000313" key="2">
    <source>
        <dbReference type="EMBL" id="GAA4727487.1"/>
    </source>
</evidence>
<evidence type="ECO:0000256" key="1">
    <source>
        <dbReference type="SAM" id="MobiDB-lite"/>
    </source>
</evidence>
<accession>A0ABP8YJ66</accession>
<name>A0ABP8YJ66_9MICO</name>
<proteinExistence type="predicted"/>
<dbReference type="RefSeq" id="WP_172149732.1">
    <property type="nucleotide sequence ID" value="NZ_BAABID010000008.1"/>
</dbReference>